<evidence type="ECO:0000259" key="1">
    <source>
        <dbReference type="Pfam" id="PF20150"/>
    </source>
</evidence>
<gene>
    <name evidence="2" type="ORF">RCO7_03214</name>
</gene>
<dbReference type="PANTHER" id="PTHR35910">
    <property type="entry name" value="2EXR DOMAIN-CONTAINING PROTEIN"/>
    <property type="match status" value="1"/>
</dbReference>
<dbReference type="Proteomes" id="UP000178129">
    <property type="component" value="Unassembled WGS sequence"/>
</dbReference>
<comment type="caution">
    <text evidence="2">The sequence shown here is derived from an EMBL/GenBank/DDBJ whole genome shotgun (WGS) entry which is preliminary data.</text>
</comment>
<protein>
    <recommendedName>
        <fullName evidence="1">2EXR domain-containing protein</fullName>
    </recommendedName>
</protein>
<keyword evidence="3" id="KW-1185">Reference proteome</keyword>
<reference evidence="3" key="1">
    <citation type="submission" date="2016-03" db="EMBL/GenBank/DDBJ databases">
        <authorList>
            <person name="Ploux O."/>
        </authorList>
    </citation>
    <scope>NUCLEOTIDE SEQUENCE [LARGE SCALE GENOMIC DNA]</scope>
    <source>
        <strain evidence="3">UK7</strain>
    </source>
</reference>
<feature type="domain" description="2EXR" evidence="1">
    <location>
        <begin position="34"/>
        <end position="121"/>
    </location>
</feature>
<evidence type="ECO:0000313" key="2">
    <source>
        <dbReference type="EMBL" id="CZT10079.1"/>
    </source>
</evidence>
<dbReference type="InParanoid" id="A0A1E1LJV6"/>
<evidence type="ECO:0000313" key="3">
    <source>
        <dbReference type="Proteomes" id="UP000178129"/>
    </source>
</evidence>
<name>A0A1E1LJV6_9HELO</name>
<sequence>MSVSSTKELGDLAIVEVTSAALSLTDSQNTPDVPSFPILPSELRTEIWKLALPGPREIMVNNHGAGRAEDKPVLGEGASAIPTPLLHTNQESRYIARKIYTAYTGFWEGPPIYFNPRIDVLHFDRFIFLSPYFIINPQLSRQILFHVQHIVVSGTRGDVASFSVPMVKYIGRDMQSLKTIRVSSSLALAITAVGGQAATGMTLEDIRVAVRYEKQLLEAWTKENFGHLETLPVATIDAGEFGLI</sequence>
<accession>A0A1E1LJV6</accession>
<dbReference type="EMBL" id="FJUW01000053">
    <property type="protein sequence ID" value="CZT10079.1"/>
    <property type="molecule type" value="Genomic_DNA"/>
</dbReference>
<dbReference type="Pfam" id="PF20150">
    <property type="entry name" value="2EXR"/>
    <property type="match status" value="1"/>
</dbReference>
<dbReference type="InterPro" id="IPR045518">
    <property type="entry name" value="2EXR"/>
</dbReference>
<proteinExistence type="predicted"/>
<dbReference type="PANTHER" id="PTHR35910:SF1">
    <property type="entry name" value="2EXR DOMAIN-CONTAINING PROTEIN"/>
    <property type="match status" value="1"/>
</dbReference>
<dbReference type="AlphaFoldDB" id="A0A1E1LJV6"/>
<organism evidence="2 3">
    <name type="scientific">Rhynchosporium graminicola</name>
    <dbReference type="NCBI Taxonomy" id="2792576"/>
    <lineage>
        <taxon>Eukaryota</taxon>
        <taxon>Fungi</taxon>
        <taxon>Dikarya</taxon>
        <taxon>Ascomycota</taxon>
        <taxon>Pezizomycotina</taxon>
        <taxon>Leotiomycetes</taxon>
        <taxon>Helotiales</taxon>
        <taxon>Ploettnerulaceae</taxon>
        <taxon>Rhynchosporium</taxon>
    </lineage>
</organism>